<accession>A0A8X6T8B9</accession>
<keyword evidence="3" id="KW-1185">Reference proteome</keyword>
<dbReference type="EMBL" id="BMAU01021357">
    <property type="protein sequence ID" value="GFY21288.1"/>
    <property type="molecule type" value="Genomic_DNA"/>
</dbReference>
<dbReference type="Proteomes" id="UP000887159">
    <property type="component" value="Unassembled WGS sequence"/>
</dbReference>
<evidence type="ECO:0000313" key="3">
    <source>
        <dbReference type="Proteomes" id="UP000887159"/>
    </source>
</evidence>
<comment type="caution">
    <text evidence="2">The sequence shown here is derived from an EMBL/GenBank/DDBJ whole genome shotgun (WGS) entry which is preliminary data.</text>
</comment>
<organism evidence="2 3">
    <name type="scientific">Trichonephila clavipes</name>
    <name type="common">Golden silk orbweaver</name>
    <name type="synonym">Nephila clavipes</name>
    <dbReference type="NCBI Taxonomy" id="2585209"/>
    <lineage>
        <taxon>Eukaryota</taxon>
        <taxon>Metazoa</taxon>
        <taxon>Ecdysozoa</taxon>
        <taxon>Arthropoda</taxon>
        <taxon>Chelicerata</taxon>
        <taxon>Arachnida</taxon>
        <taxon>Araneae</taxon>
        <taxon>Araneomorphae</taxon>
        <taxon>Entelegynae</taxon>
        <taxon>Araneoidea</taxon>
        <taxon>Nephilidae</taxon>
        <taxon>Trichonephila</taxon>
    </lineage>
</organism>
<evidence type="ECO:0000256" key="1">
    <source>
        <dbReference type="SAM" id="MobiDB-lite"/>
    </source>
</evidence>
<reference evidence="2" key="1">
    <citation type="submission" date="2020-08" db="EMBL/GenBank/DDBJ databases">
        <title>Multicomponent nature underlies the extraordinary mechanical properties of spider dragline silk.</title>
        <authorList>
            <person name="Kono N."/>
            <person name="Nakamura H."/>
            <person name="Mori M."/>
            <person name="Yoshida Y."/>
            <person name="Ohtoshi R."/>
            <person name="Malay A.D."/>
            <person name="Moran D.A.P."/>
            <person name="Tomita M."/>
            <person name="Numata K."/>
            <person name="Arakawa K."/>
        </authorList>
    </citation>
    <scope>NUCLEOTIDE SEQUENCE</scope>
</reference>
<name>A0A8X6T8B9_TRICX</name>
<gene>
    <name evidence="2" type="ORF">TNCV_3993321</name>
</gene>
<evidence type="ECO:0000313" key="2">
    <source>
        <dbReference type="EMBL" id="GFY21288.1"/>
    </source>
</evidence>
<proteinExistence type="predicted"/>
<protein>
    <submittedName>
        <fullName evidence="2">Uncharacterized protein</fullName>
    </submittedName>
</protein>
<sequence length="158" mass="18594">MPLKERWMHVKSIEDQSADVDVECILVDGVSLPTGATEDPTYRGEWDVSFLKLLIKYADKREKDSPRFLNCWDQVQKWVVKNSDGVRGMKKDAGRIDFSDSHGSETTARLERRAPTMHRERPRALKGRQTRDQRNRRCLDMETRMLKRRARQITRTFT</sequence>
<dbReference type="AlphaFoldDB" id="A0A8X6T8B9"/>
<feature type="region of interest" description="Disordered" evidence="1">
    <location>
        <begin position="92"/>
        <end position="135"/>
    </location>
</feature>